<sequence length="104" mass="12108">MRCYDRKFSHSPREISQLTSAEMISRPGDGFSPRIPCPLRLTEIRKSRTLSQVNCLTRYLVPDCRGRQGERTPSIPDIELNLTSKRCMKTWTRREKKVIEAPTK</sequence>
<comment type="caution">
    <text evidence="1">The sequence shown here is derived from an EMBL/GenBank/DDBJ whole genome shotgun (WGS) entry which is preliminary data.</text>
</comment>
<name>A0AAV4IIJ7_9GAST</name>
<evidence type="ECO:0000313" key="1">
    <source>
        <dbReference type="EMBL" id="GFS09365.1"/>
    </source>
</evidence>
<organism evidence="1 2">
    <name type="scientific">Elysia marginata</name>
    <dbReference type="NCBI Taxonomy" id="1093978"/>
    <lineage>
        <taxon>Eukaryota</taxon>
        <taxon>Metazoa</taxon>
        <taxon>Spiralia</taxon>
        <taxon>Lophotrochozoa</taxon>
        <taxon>Mollusca</taxon>
        <taxon>Gastropoda</taxon>
        <taxon>Heterobranchia</taxon>
        <taxon>Euthyneura</taxon>
        <taxon>Panpulmonata</taxon>
        <taxon>Sacoglossa</taxon>
        <taxon>Placobranchoidea</taxon>
        <taxon>Plakobranchidae</taxon>
        <taxon>Elysia</taxon>
    </lineage>
</organism>
<evidence type="ECO:0008006" key="3">
    <source>
        <dbReference type="Google" id="ProtNLM"/>
    </source>
</evidence>
<proteinExistence type="predicted"/>
<dbReference type="Proteomes" id="UP000762676">
    <property type="component" value="Unassembled WGS sequence"/>
</dbReference>
<evidence type="ECO:0000313" key="2">
    <source>
        <dbReference type="Proteomes" id="UP000762676"/>
    </source>
</evidence>
<protein>
    <recommendedName>
        <fullName evidence="3">Homeobox domain-containing protein</fullName>
    </recommendedName>
</protein>
<dbReference type="EMBL" id="BMAT01009592">
    <property type="protein sequence ID" value="GFS09365.1"/>
    <property type="molecule type" value="Genomic_DNA"/>
</dbReference>
<dbReference type="AlphaFoldDB" id="A0AAV4IIJ7"/>
<reference evidence="1 2" key="1">
    <citation type="journal article" date="2021" name="Elife">
        <title>Chloroplast acquisition without the gene transfer in kleptoplastic sea slugs, Plakobranchus ocellatus.</title>
        <authorList>
            <person name="Maeda T."/>
            <person name="Takahashi S."/>
            <person name="Yoshida T."/>
            <person name="Shimamura S."/>
            <person name="Takaki Y."/>
            <person name="Nagai Y."/>
            <person name="Toyoda A."/>
            <person name="Suzuki Y."/>
            <person name="Arimoto A."/>
            <person name="Ishii H."/>
            <person name="Satoh N."/>
            <person name="Nishiyama T."/>
            <person name="Hasebe M."/>
            <person name="Maruyama T."/>
            <person name="Minagawa J."/>
            <person name="Obokata J."/>
            <person name="Shigenobu S."/>
        </authorList>
    </citation>
    <scope>NUCLEOTIDE SEQUENCE [LARGE SCALE GENOMIC DNA]</scope>
</reference>
<keyword evidence="2" id="KW-1185">Reference proteome</keyword>
<accession>A0AAV4IIJ7</accession>
<gene>
    <name evidence="1" type="ORF">ElyMa_004780500</name>
</gene>